<feature type="domain" description="MOSC" evidence="3">
    <location>
        <begin position="242"/>
        <end position="367"/>
    </location>
</feature>
<dbReference type="PROSITE" id="PS51340">
    <property type="entry name" value="MOSC"/>
    <property type="match status" value="1"/>
</dbReference>
<dbReference type="InterPro" id="IPR005302">
    <property type="entry name" value="MoCF_Sase_C"/>
</dbReference>
<evidence type="ECO:0000313" key="4">
    <source>
        <dbReference type="EMBL" id="ETN42670.1"/>
    </source>
</evidence>
<name>W2S256_CYPE1</name>
<gene>
    <name evidence="4" type="ORF">HMPREF1541_01827</name>
</gene>
<protein>
    <recommendedName>
        <fullName evidence="3">MOSC domain-containing protein</fullName>
    </recommendedName>
</protein>
<reference evidence="4 5" key="1">
    <citation type="submission" date="2013-03" db="EMBL/GenBank/DDBJ databases">
        <title>The Genome Sequence of Phialophora europaea CBS 101466.</title>
        <authorList>
            <consortium name="The Broad Institute Genomics Platform"/>
            <person name="Cuomo C."/>
            <person name="de Hoog S."/>
            <person name="Gorbushina A."/>
            <person name="Walker B."/>
            <person name="Young S.K."/>
            <person name="Zeng Q."/>
            <person name="Gargeya S."/>
            <person name="Fitzgerald M."/>
            <person name="Haas B."/>
            <person name="Abouelleil A."/>
            <person name="Allen A.W."/>
            <person name="Alvarado L."/>
            <person name="Arachchi H.M."/>
            <person name="Berlin A.M."/>
            <person name="Chapman S.B."/>
            <person name="Gainer-Dewar J."/>
            <person name="Goldberg J."/>
            <person name="Griggs A."/>
            <person name="Gujja S."/>
            <person name="Hansen M."/>
            <person name="Howarth C."/>
            <person name="Imamovic A."/>
            <person name="Ireland A."/>
            <person name="Larimer J."/>
            <person name="McCowan C."/>
            <person name="Murphy C."/>
            <person name="Pearson M."/>
            <person name="Poon T.W."/>
            <person name="Priest M."/>
            <person name="Roberts A."/>
            <person name="Saif S."/>
            <person name="Shea T."/>
            <person name="Sisk P."/>
            <person name="Sykes S."/>
            <person name="Wortman J."/>
            <person name="Nusbaum C."/>
            <person name="Birren B."/>
        </authorList>
    </citation>
    <scope>NUCLEOTIDE SEQUENCE [LARGE SCALE GENOMIC DNA]</scope>
    <source>
        <strain evidence="4 5">CBS 101466</strain>
    </source>
</reference>
<dbReference type="HOGENOM" id="CLU_028286_7_1_1"/>
<dbReference type="GeneID" id="19969166"/>
<dbReference type="OrthoDB" id="17255at2759"/>
<evidence type="ECO:0000256" key="1">
    <source>
        <dbReference type="SAM" id="MobiDB-lite"/>
    </source>
</evidence>
<sequence length="367" mass="41455">MSEFTGTPPSTSVQELFILLVPSLLIPAFFFLVRRSRSEPNPYIYEKLGLKGESNLRDEEDPKYAISEATSKSGSIDWKLKAILCHPIKSCGGFELATAKISGSGILWDRKFVIAEWAEAPPKQGQERKTKWLFRTMRAPGYERLALVKPEIWLRKGSDTDGLLIVRYPYVPSGPLASLHRLLMTLGLMSKEVSFEVPLEPPAKHNYPKEELDLWKDSPIWLNYQRHVPRSLQTLVQAKGPVTLFRVDPASYREVHGNAPKKADIGYQPMTGASDSYPLSIQNLASVRDLAAKISDEIPHFTIRRLRPNFVVSGGPAFDEDDWKCIKIGKHDIYTPCRTTRCKLPCVDPDTAKRHPRQPEEASDTQD</sequence>
<dbReference type="eggNOG" id="KOG2362">
    <property type="taxonomic scope" value="Eukaryota"/>
</dbReference>
<feature type="region of interest" description="Disordered" evidence="1">
    <location>
        <begin position="348"/>
        <end position="367"/>
    </location>
</feature>
<keyword evidence="5" id="KW-1185">Reference proteome</keyword>
<dbReference type="InParanoid" id="W2S256"/>
<evidence type="ECO:0000313" key="5">
    <source>
        <dbReference type="Proteomes" id="UP000030752"/>
    </source>
</evidence>
<dbReference type="VEuPathDB" id="FungiDB:HMPREF1541_01827"/>
<dbReference type="AlphaFoldDB" id="W2S256"/>
<dbReference type="STRING" id="1220924.W2S256"/>
<dbReference type="GO" id="GO:0003824">
    <property type="term" value="F:catalytic activity"/>
    <property type="evidence" value="ECO:0007669"/>
    <property type="project" value="InterPro"/>
</dbReference>
<proteinExistence type="predicted"/>
<dbReference type="Pfam" id="PF03473">
    <property type="entry name" value="MOSC"/>
    <property type="match status" value="1"/>
</dbReference>
<dbReference type="InterPro" id="IPR005303">
    <property type="entry name" value="MOCOS_middle"/>
</dbReference>
<dbReference type="RefSeq" id="XP_008714406.1">
    <property type="nucleotide sequence ID" value="XM_008716184.1"/>
</dbReference>
<evidence type="ECO:0000256" key="2">
    <source>
        <dbReference type="SAM" id="Phobius"/>
    </source>
</evidence>
<dbReference type="EMBL" id="KB822718">
    <property type="protein sequence ID" value="ETN42670.1"/>
    <property type="molecule type" value="Genomic_DNA"/>
</dbReference>
<accession>W2S256</accession>
<dbReference type="SUPFAM" id="SSF141673">
    <property type="entry name" value="MOSC N-terminal domain-like"/>
    <property type="match status" value="1"/>
</dbReference>
<organism evidence="4 5">
    <name type="scientific">Cyphellophora europaea (strain CBS 101466)</name>
    <name type="common">Phialophora europaea</name>
    <dbReference type="NCBI Taxonomy" id="1220924"/>
    <lineage>
        <taxon>Eukaryota</taxon>
        <taxon>Fungi</taxon>
        <taxon>Dikarya</taxon>
        <taxon>Ascomycota</taxon>
        <taxon>Pezizomycotina</taxon>
        <taxon>Eurotiomycetes</taxon>
        <taxon>Chaetothyriomycetidae</taxon>
        <taxon>Chaetothyriales</taxon>
        <taxon>Cyphellophoraceae</taxon>
        <taxon>Cyphellophora</taxon>
    </lineage>
</organism>
<dbReference type="Proteomes" id="UP000030752">
    <property type="component" value="Unassembled WGS sequence"/>
</dbReference>
<evidence type="ECO:0000259" key="3">
    <source>
        <dbReference type="PROSITE" id="PS51340"/>
    </source>
</evidence>
<feature type="compositionally biased region" description="Basic and acidic residues" evidence="1">
    <location>
        <begin position="350"/>
        <end position="360"/>
    </location>
</feature>
<dbReference type="GO" id="GO:0030151">
    <property type="term" value="F:molybdenum ion binding"/>
    <property type="evidence" value="ECO:0007669"/>
    <property type="project" value="InterPro"/>
</dbReference>
<keyword evidence="2" id="KW-0812">Transmembrane</keyword>
<keyword evidence="2" id="KW-1133">Transmembrane helix</keyword>
<dbReference type="GO" id="GO:0030170">
    <property type="term" value="F:pyridoxal phosphate binding"/>
    <property type="evidence" value="ECO:0007669"/>
    <property type="project" value="InterPro"/>
</dbReference>
<dbReference type="Pfam" id="PF03476">
    <property type="entry name" value="MOSC_N"/>
    <property type="match status" value="1"/>
</dbReference>
<keyword evidence="2" id="KW-0472">Membrane</keyword>
<feature type="transmembrane region" description="Helical" evidence="2">
    <location>
        <begin position="16"/>
        <end position="33"/>
    </location>
</feature>